<dbReference type="AlphaFoldDB" id="A0A0D3CC92"/>
<dbReference type="PANTHER" id="PTHR23272:SF166">
    <property type="entry name" value="ZINC FINGER BED DOMAIN-CONTAINING PROTEIN RICESLEEPER 2-LIKE ISOFORM X1"/>
    <property type="match status" value="1"/>
</dbReference>
<dbReference type="OMA" id="HEMANTM"/>
<reference evidence="3 4" key="1">
    <citation type="journal article" date="2014" name="Genome Biol.">
        <title>Transcriptome and methylome profiling reveals relics of genome dominance in the mesopolyploid Brassica oleracea.</title>
        <authorList>
            <person name="Parkin I.A."/>
            <person name="Koh C."/>
            <person name="Tang H."/>
            <person name="Robinson S.J."/>
            <person name="Kagale S."/>
            <person name="Clarke W.E."/>
            <person name="Town C.D."/>
            <person name="Nixon J."/>
            <person name="Krishnakumar V."/>
            <person name="Bidwell S.L."/>
            <person name="Denoeud F."/>
            <person name="Belcram H."/>
            <person name="Links M.G."/>
            <person name="Just J."/>
            <person name="Clarke C."/>
            <person name="Bender T."/>
            <person name="Huebert T."/>
            <person name="Mason A.S."/>
            <person name="Pires J.C."/>
            <person name="Barker G."/>
            <person name="Moore J."/>
            <person name="Walley P.G."/>
            <person name="Manoli S."/>
            <person name="Batley J."/>
            <person name="Edwards D."/>
            <person name="Nelson M.N."/>
            <person name="Wang X."/>
            <person name="Paterson A.H."/>
            <person name="King G."/>
            <person name="Bancroft I."/>
            <person name="Chalhoub B."/>
            <person name="Sharpe A.G."/>
        </authorList>
    </citation>
    <scope>NUCLEOTIDE SEQUENCE</scope>
    <source>
        <strain evidence="3 4">cv. TO1000</strain>
    </source>
</reference>
<dbReference type="Gramene" id="Bo5g034980.1">
    <property type="protein sequence ID" value="Bo5g034980.1"/>
    <property type="gene ID" value="Bo5g034980"/>
</dbReference>
<dbReference type="Proteomes" id="UP000032141">
    <property type="component" value="Chromosome C5"/>
</dbReference>
<dbReference type="InterPro" id="IPR012337">
    <property type="entry name" value="RNaseH-like_sf"/>
</dbReference>
<dbReference type="InterPro" id="IPR025525">
    <property type="entry name" value="hAT-like_transposase_RNase-H"/>
</dbReference>
<dbReference type="InterPro" id="IPR008906">
    <property type="entry name" value="HATC_C_dom"/>
</dbReference>
<dbReference type="GO" id="GO:0003677">
    <property type="term" value="F:DNA binding"/>
    <property type="evidence" value="ECO:0007669"/>
    <property type="project" value="InterPro"/>
</dbReference>
<dbReference type="EnsemblPlants" id="Bo5g034980.1">
    <property type="protein sequence ID" value="Bo5g034980.1"/>
    <property type="gene ID" value="Bo5g034980"/>
</dbReference>
<dbReference type="PANTHER" id="PTHR23272">
    <property type="entry name" value="BED FINGER-RELATED"/>
    <property type="match status" value="1"/>
</dbReference>
<evidence type="ECO:0000313" key="4">
    <source>
        <dbReference type="Proteomes" id="UP000032141"/>
    </source>
</evidence>
<dbReference type="KEGG" id="boe:106344519"/>
<evidence type="ECO:0008006" key="5">
    <source>
        <dbReference type="Google" id="ProtNLM"/>
    </source>
</evidence>
<name>A0A0D3CC92_BRAOL</name>
<dbReference type="SUPFAM" id="SSF53098">
    <property type="entry name" value="Ribonuclease H-like"/>
    <property type="match status" value="1"/>
</dbReference>
<evidence type="ECO:0000259" key="2">
    <source>
        <dbReference type="Pfam" id="PF14372"/>
    </source>
</evidence>
<reference evidence="3" key="2">
    <citation type="submission" date="2015-03" db="UniProtKB">
        <authorList>
            <consortium name="EnsemblPlants"/>
        </authorList>
    </citation>
    <scope>IDENTIFICATION</scope>
</reference>
<dbReference type="Pfam" id="PF14372">
    <property type="entry name" value="hAT-like_RNase-H"/>
    <property type="match status" value="1"/>
</dbReference>
<feature type="domain" description="hAT-like transposase RNase-H fold" evidence="2">
    <location>
        <begin position="64"/>
        <end position="163"/>
    </location>
</feature>
<keyword evidence="4" id="KW-1185">Reference proteome</keyword>
<evidence type="ECO:0000313" key="3">
    <source>
        <dbReference type="EnsemblPlants" id="Bo5g034980.1"/>
    </source>
</evidence>
<dbReference type="OrthoDB" id="1098207at2759"/>
<dbReference type="STRING" id="109376.A0A0D3CC92"/>
<feature type="domain" description="HAT C-terminal dimerisation" evidence="1">
    <location>
        <begin position="206"/>
        <end position="256"/>
    </location>
</feature>
<organism evidence="3 4">
    <name type="scientific">Brassica oleracea var. oleracea</name>
    <dbReference type="NCBI Taxonomy" id="109376"/>
    <lineage>
        <taxon>Eukaryota</taxon>
        <taxon>Viridiplantae</taxon>
        <taxon>Streptophyta</taxon>
        <taxon>Embryophyta</taxon>
        <taxon>Tracheophyta</taxon>
        <taxon>Spermatophyta</taxon>
        <taxon>Magnoliopsida</taxon>
        <taxon>eudicotyledons</taxon>
        <taxon>Gunneridae</taxon>
        <taxon>Pentapetalae</taxon>
        <taxon>rosids</taxon>
        <taxon>malvids</taxon>
        <taxon>Brassicales</taxon>
        <taxon>Brassicaceae</taxon>
        <taxon>Brassiceae</taxon>
        <taxon>Brassica</taxon>
    </lineage>
</organism>
<accession>A0A0D3CC92</accession>
<proteinExistence type="predicted"/>
<dbReference type="eggNOG" id="KOG1121">
    <property type="taxonomic scope" value="Eukaryota"/>
</dbReference>
<dbReference type="HOGENOM" id="CLU_009123_5_0_1"/>
<protein>
    <recommendedName>
        <fullName evidence="5">hAT-like transposase RNase-H fold domain-containing protein</fullName>
    </recommendedName>
</protein>
<sequence>MDVATRWNSTHLMLDRAIIYREAFRQLAEVEACYQFCPNELEWERAELIRDFLAPFAEITNLISGSSYPTANLYFMQVWMIENWLRGNEFSGDEVICEMVASMKPKFDKYWEEYSDILAIAVVLDPRLKFACLEYCFTTLDASTSKTKVDHIRKKLKKLFDVYKKNTRKNVAGASRSNAAQTTLPGYDGFYAFISQNVGSNGKLALDKYLEEPILDMASFEKMDVLSYWKENANRFKELSAMGCDVLSIPITTVAS</sequence>
<dbReference type="GeneID" id="106344519"/>
<dbReference type="Pfam" id="PF05699">
    <property type="entry name" value="Dimer_Tnp_hAT"/>
    <property type="match status" value="1"/>
</dbReference>
<dbReference type="GO" id="GO:0046983">
    <property type="term" value="F:protein dimerization activity"/>
    <property type="evidence" value="ECO:0007669"/>
    <property type="project" value="InterPro"/>
</dbReference>
<dbReference type="RefSeq" id="XP_013639337.1">
    <property type="nucleotide sequence ID" value="XM_013783883.1"/>
</dbReference>
<evidence type="ECO:0000259" key="1">
    <source>
        <dbReference type="Pfam" id="PF05699"/>
    </source>
</evidence>